<evidence type="ECO:0000313" key="4">
    <source>
        <dbReference type="EMBL" id="OGY58093.1"/>
    </source>
</evidence>
<dbReference type="GO" id="GO:0016491">
    <property type="term" value="F:oxidoreductase activity"/>
    <property type="evidence" value="ECO:0007669"/>
    <property type="project" value="UniProtKB-KW"/>
</dbReference>
<evidence type="ECO:0000259" key="3">
    <source>
        <dbReference type="Pfam" id="PF07992"/>
    </source>
</evidence>
<evidence type="ECO:0000313" key="5">
    <source>
        <dbReference type="Proteomes" id="UP000178651"/>
    </source>
</evidence>
<dbReference type="PRINTS" id="PR00368">
    <property type="entry name" value="FADPNR"/>
</dbReference>
<name>A0A1G1Z0D4_9BACT</name>
<dbReference type="EMBL" id="MHIU01000006">
    <property type="protein sequence ID" value="OGY58093.1"/>
    <property type="molecule type" value="Genomic_DNA"/>
</dbReference>
<reference evidence="4 5" key="1">
    <citation type="journal article" date="2016" name="Nat. Commun.">
        <title>Thousands of microbial genomes shed light on interconnected biogeochemical processes in an aquifer system.</title>
        <authorList>
            <person name="Anantharaman K."/>
            <person name="Brown C.T."/>
            <person name="Hug L.A."/>
            <person name="Sharon I."/>
            <person name="Castelle C.J."/>
            <person name="Probst A.J."/>
            <person name="Thomas B.C."/>
            <person name="Singh A."/>
            <person name="Wilkins M.J."/>
            <person name="Karaoz U."/>
            <person name="Brodie E.L."/>
            <person name="Williams K.H."/>
            <person name="Hubbard S.S."/>
            <person name="Banfield J.F."/>
        </authorList>
    </citation>
    <scope>NUCLEOTIDE SEQUENCE [LARGE SCALE GENOMIC DNA]</scope>
</reference>
<comment type="caution">
    <text evidence="4">The sequence shown here is derived from an EMBL/GenBank/DDBJ whole genome shotgun (WGS) entry which is preliminary data.</text>
</comment>
<dbReference type="Pfam" id="PF07992">
    <property type="entry name" value="Pyr_redox_2"/>
    <property type="match status" value="1"/>
</dbReference>
<dbReference type="InterPro" id="IPR050097">
    <property type="entry name" value="Ferredoxin-NADP_redctase_2"/>
</dbReference>
<keyword evidence="2" id="KW-0560">Oxidoreductase</keyword>
<accession>A0A1G1Z0D4</accession>
<dbReference type="AlphaFoldDB" id="A0A1G1Z0D4"/>
<protein>
    <recommendedName>
        <fullName evidence="3">FAD/NAD(P)-binding domain-containing protein</fullName>
    </recommendedName>
</protein>
<dbReference type="PRINTS" id="PR00469">
    <property type="entry name" value="PNDRDTASEII"/>
</dbReference>
<proteinExistence type="predicted"/>
<dbReference type="PANTHER" id="PTHR48105">
    <property type="entry name" value="THIOREDOXIN REDUCTASE 1-RELATED-RELATED"/>
    <property type="match status" value="1"/>
</dbReference>
<gene>
    <name evidence="4" type="ORF">A3D47_01880</name>
</gene>
<dbReference type="Proteomes" id="UP000178651">
    <property type="component" value="Unassembled WGS sequence"/>
</dbReference>
<dbReference type="Gene3D" id="3.50.50.60">
    <property type="entry name" value="FAD/NAD(P)-binding domain"/>
    <property type="match status" value="2"/>
</dbReference>
<dbReference type="InterPro" id="IPR036188">
    <property type="entry name" value="FAD/NAD-bd_sf"/>
</dbReference>
<dbReference type="SUPFAM" id="SSF51905">
    <property type="entry name" value="FAD/NAD(P)-binding domain"/>
    <property type="match status" value="1"/>
</dbReference>
<keyword evidence="1" id="KW-0285">Flavoprotein</keyword>
<feature type="domain" description="FAD/NAD(P)-binding" evidence="3">
    <location>
        <begin position="5"/>
        <end position="285"/>
    </location>
</feature>
<sequence length="306" mass="32436">MNRSYDAIVVGAGPAAWSASIFLVRAGMSVLVVGVDNESGLADASDVRNFPGFPDGISGRTLLDNMIAQAKNQGVVYEKQEVTHTEEINGNFLTKTANLDEFTAKNLVLAHGANYIKANLPGEKEYSGKGVHYCALCDGPIYKGKSIVVLGNSNLAAEEAIELSAYVKDVRIISHSPAVNFSEGYKNILDSKHVSAVTVRIKEIKGDGAKANSVITETGETINFDALFIALGVASSLDFARQLGLEVAGDFIKVDVNMRTSNEKVWAVGMARGGVNQIVKSVGDGAIGAVSIIKTSKGLPNYIDHT</sequence>
<dbReference type="InterPro" id="IPR023753">
    <property type="entry name" value="FAD/NAD-binding_dom"/>
</dbReference>
<organism evidence="4 5">
    <name type="scientific">Candidatus Colwellbacteria bacterium RIFCSPHIGHO2_02_FULL_43_15</name>
    <dbReference type="NCBI Taxonomy" id="1797686"/>
    <lineage>
        <taxon>Bacteria</taxon>
        <taxon>Candidatus Colwelliibacteriota</taxon>
    </lineage>
</organism>
<evidence type="ECO:0000256" key="1">
    <source>
        <dbReference type="ARBA" id="ARBA00022630"/>
    </source>
</evidence>
<evidence type="ECO:0000256" key="2">
    <source>
        <dbReference type="ARBA" id="ARBA00023002"/>
    </source>
</evidence>